<dbReference type="GO" id="GO:0016887">
    <property type="term" value="F:ATP hydrolysis activity"/>
    <property type="evidence" value="ECO:0007669"/>
    <property type="project" value="InterPro"/>
</dbReference>
<feature type="domain" description="AAA+ ATPase" evidence="2">
    <location>
        <begin position="23"/>
        <end position="174"/>
    </location>
</feature>
<dbReference type="InterPro" id="IPR027417">
    <property type="entry name" value="P-loop_NTPase"/>
</dbReference>
<dbReference type="SMART" id="SM00382">
    <property type="entry name" value="AAA"/>
    <property type="match status" value="1"/>
</dbReference>
<dbReference type="OrthoDB" id="9808317at2"/>
<proteinExistence type="predicted"/>
<comment type="caution">
    <text evidence="3">The sequence shown here is derived from an EMBL/GenBank/DDBJ whole genome shotgun (WGS) entry which is preliminary data.</text>
</comment>
<dbReference type="EMBL" id="PVUE01000007">
    <property type="protein sequence ID" value="PRZ42009.1"/>
    <property type="molecule type" value="Genomic_DNA"/>
</dbReference>
<feature type="region of interest" description="Disordered" evidence="1">
    <location>
        <begin position="280"/>
        <end position="299"/>
    </location>
</feature>
<dbReference type="GO" id="GO:0005524">
    <property type="term" value="F:ATP binding"/>
    <property type="evidence" value="ECO:0007669"/>
    <property type="project" value="InterPro"/>
</dbReference>
<dbReference type="InterPro" id="IPR003593">
    <property type="entry name" value="AAA+_ATPase"/>
</dbReference>
<evidence type="ECO:0000259" key="2">
    <source>
        <dbReference type="SMART" id="SM00382"/>
    </source>
</evidence>
<evidence type="ECO:0000313" key="4">
    <source>
        <dbReference type="Proteomes" id="UP000237752"/>
    </source>
</evidence>
<reference evidence="3 4" key="1">
    <citation type="submission" date="2018-03" db="EMBL/GenBank/DDBJ databases">
        <title>Genomic Encyclopedia of Archaeal and Bacterial Type Strains, Phase II (KMG-II): from individual species to whole genera.</title>
        <authorList>
            <person name="Goeker M."/>
        </authorList>
    </citation>
    <scope>NUCLEOTIDE SEQUENCE [LARGE SCALE GENOMIC DNA]</scope>
    <source>
        <strain evidence="3 4">DSM 100065</strain>
    </source>
</reference>
<dbReference type="AlphaFoldDB" id="A0A2T1A073"/>
<sequence>MQRTVKILGRDRELELIQAALRSGTHTLLEGPPGTGKSTLLRSVAAVQKVPFTFVEGNAELTPARLIGHFDPSQILERGYIPEIFIPGPLIDALTSGGLLYLEEINRIPEETLNVMLTVMSEGEITVPRYGRILAEPGFAIVAAMNPFDGVGVARLSSALYDRTCRIVVNYQSGEVETDIVGLHAPNAPKPWRAKAVEMVRRTRNHGDIMVGSSVRGAIDFTRMAMSLADIRGGTVDDWNVGLDAALVSLSGRIRLYESSARSAEQVITEIYTEIFGRKDEDNQNSSAGDASGETLARQ</sequence>
<name>A0A2T1A073_9ACTN</name>
<dbReference type="Proteomes" id="UP000237752">
    <property type="component" value="Unassembled WGS sequence"/>
</dbReference>
<dbReference type="PIRSF" id="PIRSF002849">
    <property type="entry name" value="AAA_ATPase_chaperone_MoxR_prd"/>
    <property type="match status" value="1"/>
</dbReference>
<dbReference type="Pfam" id="PF07728">
    <property type="entry name" value="AAA_5"/>
    <property type="match status" value="1"/>
</dbReference>
<organism evidence="3 4">
    <name type="scientific">Antricoccus suffuscus</name>
    <dbReference type="NCBI Taxonomy" id="1629062"/>
    <lineage>
        <taxon>Bacteria</taxon>
        <taxon>Bacillati</taxon>
        <taxon>Actinomycetota</taxon>
        <taxon>Actinomycetes</taxon>
        <taxon>Geodermatophilales</taxon>
        <taxon>Antricoccaceae</taxon>
        <taxon>Antricoccus</taxon>
    </lineage>
</organism>
<evidence type="ECO:0000256" key="1">
    <source>
        <dbReference type="SAM" id="MobiDB-lite"/>
    </source>
</evidence>
<protein>
    <submittedName>
        <fullName evidence="3">MoxR-like ATPase</fullName>
    </submittedName>
</protein>
<dbReference type="RefSeq" id="WP_106348953.1">
    <property type="nucleotide sequence ID" value="NZ_PVUE01000007.1"/>
</dbReference>
<dbReference type="PANTHER" id="PTHR42759:SF1">
    <property type="entry name" value="MAGNESIUM-CHELATASE SUBUNIT CHLD"/>
    <property type="match status" value="1"/>
</dbReference>
<dbReference type="InterPro" id="IPR011704">
    <property type="entry name" value="ATPase_dyneun-rel_AAA"/>
</dbReference>
<dbReference type="Gene3D" id="3.40.50.300">
    <property type="entry name" value="P-loop containing nucleotide triphosphate hydrolases"/>
    <property type="match status" value="1"/>
</dbReference>
<gene>
    <name evidence="3" type="ORF">CLV47_107137</name>
</gene>
<evidence type="ECO:0000313" key="3">
    <source>
        <dbReference type="EMBL" id="PRZ42009.1"/>
    </source>
</evidence>
<dbReference type="CDD" id="cd00009">
    <property type="entry name" value="AAA"/>
    <property type="match status" value="1"/>
</dbReference>
<accession>A0A2T1A073</accession>
<dbReference type="PANTHER" id="PTHR42759">
    <property type="entry name" value="MOXR FAMILY PROTEIN"/>
    <property type="match status" value="1"/>
</dbReference>
<dbReference type="InterPro" id="IPR050764">
    <property type="entry name" value="CbbQ/NirQ/NorQ/GpvN"/>
</dbReference>
<dbReference type="SUPFAM" id="SSF52540">
    <property type="entry name" value="P-loop containing nucleoside triphosphate hydrolases"/>
    <property type="match status" value="1"/>
</dbReference>
<keyword evidence="4" id="KW-1185">Reference proteome</keyword>